<dbReference type="RefSeq" id="WP_330929070.1">
    <property type="nucleotide sequence ID" value="NZ_CP119075.1"/>
</dbReference>
<accession>A0AAF0CR27</accession>
<organism evidence="3 4">
    <name type="scientific">Synoicihabitans lomoniglobus</name>
    <dbReference type="NCBI Taxonomy" id="2909285"/>
    <lineage>
        <taxon>Bacteria</taxon>
        <taxon>Pseudomonadati</taxon>
        <taxon>Verrucomicrobiota</taxon>
        <taxon>Opitutia</taxon>
        <taxon>Opitutales</taxon>
        <taxon>Opitutaceae</taxon>
        <taxon>Synoicihabitans</taxon>
    </lineage>
</organism>
<dbReference type="KEGG" id="slom:PXH66_06435"/>
<gene>
    <name evidence="3" type="ORF">PXH66_06435</name>
</gene>
<proteinExistence type="predicted"/>
<evidence type="ECO:0000313" key="3">
    <source>
        <dbReference type="EMBL" id="WED66484.1"/>
    </source>
</evidence>
<dbReference type="Proteomes" id="UP001218638">
    <property type="component" value="Chromosome"/>
</dbReference>
<dbReference type="EMBL" id="CP119075">
    <property type="protein sequence ID" value="WED66484.1"/>
    <property type="molecule type" value="Genomic_DNA"/>
</dbReference>
<keyword evidence="4" id="KW-1185">Reference proteome</keyword>
<evidence type="ECO:0000313" key="4">
    <source>
        <dbReference type="Proteomes" id="UP001218638"/>
    </source>
</evidence>
<feature type="chain" id="PRO_5042012722" description="SH3b domain-containing protein" evidence="2">
    <location>
        <begin position="21"/>
        <end position="270"/>
    </location>
</feature>
<feature type="region of interest" description="Disordered" evidence="1">
    <location>
        <begin position="150"/>
        <end position="171"/>
    </location>
</feature>
<dbReference type="AlphaFoldDB" id="A0AAF0CR27"/>
<protein>
    <recommendedName>
        <fullName evidence="5">SH3b domain-containing protein</fullName>
    </recommendedName>
</protein>
<keyword evidence="2" id="KW-0732">Signal</keyword>
<evidence type="ECO:0000256" key="2">
    <source>
        <dbReference type="SAM" id="SignalP"/>
    </source>
</evidence>
<feature type="signal peptide" evidence="2">
    <location>
        <begin position="1"/>
        <end position="20"/>
    </location>
</feature>
<reference evidence="3" key="1">
    <citation type="submission" date="2023-03" db="EMBL/GenBank/DDBJ databases">
        <title>Lomoglobus Profundus gen. nov., sp. nov., a novel member of the phylum Verrucomicrobia, isolated from deep-marine sediment of South China Sea.</title>
        <authorList>
            <person name="Ahmad T."/>
            <person name="Ishaq S.E."/>
            <person name="Wang F."/>
        </authorList>
    </citation>
    <scope>NUCLEOTIDE SEQUENCE</scope>
    <source>
        <strain evidence="3">LMO-M01</strain>
    </source>
</reference>
<evidence type="ECO:0000256" key="1">
    <source>
        <dbReference type="SAM" id="MobiDB-lite"/>
    </source>
</evidence>
<evidence type="ECO:0008006" key="5">
    <source>
        <dbReference type="Google" id="ProtNLM"/>
    </source>
</evidence>
<name>A0AAF0CR27_9BACT</name>
<sequence length="270" mass="29066">MLVKTLSLLTLLAAPIIAQTATRATPVHTEPSPTAPVALLVKAGDPIPSRDYAVTAPAGWTAVKLPGPHEVYVENRFIGKDLDVKPGSPLHAAAKSDSPVLMQSAANEDLEITGLRGRWTQLRVKNAIVGYIQSDAAPAVSRTAPAITRSPVQDAPPRHTGSVSPAHAPVPTAGRQITRSAEERSSLAALPRLFEGKLASTRAPLRPRRPYDFALEAEDGTRFAYLDLTKLLLTEQIEKYLDRTVVVYGVARPVPETKDIVIAVESLQMR</sequence>